<dbReference type="EMBL" id="GEDG01029165">
    <property type="protein sequence ID" value="JAP12719.1"/>
    <property type="molecule type" value="Transcribed_RNA"/>
</dbReference>
<dbReference type="AlphaFoldDB" id="A0A0V0GX65"/>
<sequence length="75" mass="8925">MLLLELSKRVNECGSDLPKVVHFWRIRHECGIIFGVFEQHREKGLLNLPVCRPWNATQFKWQNLVYGRTFNRSVL</sequence>
<reference evidence="1" key="1">
    <citation type="submission" date="2015-12" db="EMBL/GenBank/DDBJ databases">
        <title>Gene expression during late stages of embryo sac development: a critical building block for successful pollen-pistil interactions.</title>
        <authorList>
            <person name="Liu Y."/>
            <person name="Joly V."/>
            <person name="Sabar M."/>
            <person name="Matton D.P."/>
        </authorList>
    </citation>
    <scope>NUCLEOTIDE SEQUENCE</scope>
</reference>
<accession>A0A0V0GX65</accession>
<name>A0A0V0GX65_SOLCH</name>
<protein>
    <submittedName>
        <fullName evidence="1">Putative ovule protein</fullName>
    </submittedName>
</protein>
<organism evidence="1">
    <name type="scientific">Solanum chacoense</name>
    <name type="common">Chaco potato</name>
    <dbReference type="NCBI Taxonomy" id="4108"/>
    <lineage>
        <taxon>Eukaryota</taxon>
        <taxon>Viridiplantae</taxon>
        <taxon>Streptophyta</taxon>
        <taxon>Embryophyta</taxon>
        <taxon>Tracheophyta</taxon>
        <taxon>Spermatophyta</taxon>
        <taxon>Magnoliopsida</taxon>
        <taxon>eudicotyledons</taxon>
        <taxon>Gunneridae</taxon>
        <taxon>Pentapetalae</taxon>
        <taxon>asterids</taxon>
        <taxon>lamiids</taxon>
        <taxon>Solanales</taxon>
        <taxon>Solanaceae</taxon>
        <taxon>Solanoideae</taxon>
        <taxon>Solaneae</taxon>
        <taxon>Solanum</taxon>
    </lineage>
</organism>
<proteinExistence type="predicted"/>
<evidence type="ECO:0000313" key="1">
    <source>
        <dbReference type="EMBL" id="JAP12719.1"/>
    </source>
</evidence>